<accession>A0AAV8A2T5</accession>
<dbReference type="NCBIfam" id="TIGR00231">
    <property type="entry name" value="small_GTP"/>
    <property type="match status" value="1"/>
</dbReference>
<dbReference type="GO" id="GO:0005525">
    <property type="term" value="F:GTP binding"/>
    <property type="evidence" value="ECO:0007669"/>
    <property type="project" value="UniProtKB-KW"/>
</dbReference>
<dbReference type="Proteomes" id="UP001146793">
    <property type="component" value="Unassembled WGS sequence"/>
</dbReference>
<dbReference type="EMBL" id="JANTQA010000015">
    <property type="protein sequence ID" value="KAJ3448467.1"/>
    <property type="molecule type" value="Genomic_DNA"/>
</dbReference>
<dbReference type="SMART" id="SM00174">
    <property type="entry name" value="RHO"/>
    <property type="match status" value="1"/>
</dbReference>
<dbReference type="SMART" id="SM00175">
    <property type="entry name" value="RAB"/>
    <property type="match status" value="1"/>
</dbReference>
<dbReference type="InterPro" id="IPR027417">
    <property type="entry name" value="P-loop_NTPase"/>
</dbReference>
<dbReference type="GO" id="GO:0007165">
    <property type="term" value="P:signal transduction"/>
    <property type="evidence" value="ECO:0007669"/>
    <property type="project" value="InterPro"/>
</dbReference>
<keyword evidence="5" id="KW-0378">Hydrolase</keyword>
<proteinExistence type="predicted"/>
<dbReference type="PROSITE" id="PS51421">
    <property type="entry name" value="RAS"/>
    <property type="match status" value="1"/>
</dbReference>
<sequence length="214" mass="24507">MDSCKTKNGNKLIYFSDFLSFETIIMNKLVEYKIAILGQGGVGKSAITIQLINRHFVEDYDPTIEDSYRKPIQLDQQTFLLDILDTAGGEAYNNLRDSYMKEADGFLIVYAINSRSSFDEVSNFYEQIKNERQTNINPTIIVGNKVDLDGERKISQIEGQDLAKSLNCLFIESSAKTRVNIEEPFCNLTREINKLYPKNIFVNTNRKVQRCAVF</sequence>
<evidence type="ECO:0000256" key="5">
    <source>
        <dbReference type="ARBA" id="ARBA00022801"/>
    </source>
</evidence>
<dbReference type="PROSITE" id="PS51420">
    <property type="entry name" value="RHO"/>
    <property type="match status" value="1"/>
</dbReference>
<gene>
    <name evidence="8" type="ORF">M0812_00947</name>
</gene>
<evidence type="ECO:0000256" key="7">
    <source>
        <dbReference type="ARBA" id="ARBA00023136"/>
    </source>
</evidence>
<comment type="caution">
    <text evidence="8">The sequence shown here is derived from an EMBL/GenBank/DDBJ whole genome shotgun (WGS) entry which is preliminary data.</text>
</comment>
<dbReference type="SUPFAM" id="SSF52540">
    <property type="entry name" value="P-loop containing nucleoside triphosphate hydrolases"/>
    <property type="match status" value="1"/>
</dbReference>
<dbReference type="Pfam" id="PF00071">
    <property type="entry name" value="Ras"/>
    <property type="match status" value="1"/>
</dbReference>
<dbReference type="SMART" id="SM00173">
    <property type="entry name" value="RAS"/>
    <property type="match status" value="1"/>
</dbReference>
<evidence type="ECO:0000313" key="9">
    <source>
        <dbReference type="Proteomes" id="UP001146793"/>
    </source>
</evidence>
<evidence type="ECO:0000256" key="3">
    <source>
        <dbReference type="ARBA" id="ARBA00022475"/>
    </source>
</evidence>
<keyword evidence="3" id="KW-1003">Cell membrane</keyword>
<evidence type="ECO:0000313" key="8">
    <source>
        <dbReference type="EMBL" id="KAJ3448467.1"/>
    </source>
</evidence>
<dbReference type="AlphaFoldDB" id="A0AAV8A2T5"/>
<keyword evidence="7" id="KW-0472">Membrane</keyword>
<dbReference type="EC" id="3.6.5.2" evidence="2"/>
<dbReference type="Gene3D" id="3.40.50.300">
    <property type="entry name" value="P-loop containing nucleotide triphosphate hydrolases"/>
    <property type="match status" value="1"/>
</dbReference>
<evidence type="ECO:0000256" key="4">
    <source>
        <dbReference type="ARBA" id="ARBA00022741"/>
    </source>
</evidence>
<keyword evidence="4" id="KW-0547">Nucleotide-binding</keyword>
<evidence type="ECO:0000256" key="6">
    <source>
        <dbReference type="ARBA" id="ARBA00023134"/>
    </source>
</evidence>
<name>A0AAV8A2T5_9EUKA</name>
<protein>
    <recommendedName>
        <fullName evidence="2">small monomeric GTPase</fullName>
        <ecNumber evidence="2">3.6.5.2</ecNumber>
    </recommendedName>
</protein>
<dbReference type="GO" id="GO:0005886">
    <property type="term" value="C:plasma membrane"/>
    <property type="evidence" value="ECO:0007669"/>
    <property type="project" value="UniProtKB-SubCell"/>
</dbReference>
<dbReference type="PROSITE" id="PS51419">
    <property type="entry name" value="RAB"/>
    <property type="match status" value="1"/>
</dbReference>
<dbReference type="InterPro" id="IPR005225">
    <property type="entry name" value="Small_GTP-bd"/>
</dbReference>
<dbReference type="FunFam" id="3.40.50.300:FF:000343">
    <property type="entry name" value="Ras family gtpase"/>
    <property type="match status" value="1"/>
</dbReference>
<keyword evidence="6" id="KW-0342">GTP-binding</keyword>
<dbReference type="CDD" id="cd00876">
    <property type="entry name" value="Ras"/>
    <property type="match status" value="1"/>
</dbReference>
<dbReference type="InterPro" id="IPR020849">
    <property type="entry name" value="Small_GTPase_Ras-type"/>
</dbReference>
<dbReference type="PANTHER" id="PTHR24070">
    <property type="entry name" value="RAS, DI-RAS, AND RHEB FAMILY MEMBERS OF SMALL GTPASE SUPERFAMILY"/>
    <property type="match status" value="1"/>
</dbReference>
<organism evidence="8 9">
    <name type="scientific">Anaeramoeba flamelloides</name>
    <dbReference type="NCBI Taxonomy" id="1746091"/>
    <lineage>
        <taxon>Eukaryota</taxon>
        <taxon>Metamonada</taxon>
        <taxon>Anaeramoebidae</taxon>
        <taxon>Anaeramoeba</taxon>
    </lineage>
</organism>
<evidence type="ECO:0000256" key="2">
    <source>
        <dbReference type="ARBA" id="ARBA00011984"/>
    </source>
</evidence>
<dbReference type="InterPro" id="IPR001806">
    <property type="entry name" value="Small_GTPase"/>
</dbReference>
<evidence type="ECO:0000256" key="1">
    <source>
        <dbReference type="ARBA" id="ARBA00004236"/>
    </source>
</evidence>
<reference evidence="8" key="1">
    <citation type="submission" date="2022-08" db="EMBL/GenBank/DDBJ databases">
        <title>Novel sulphate-reducing endosymbionts in the free-living metamonad Anaeramoeba.</title>
        <authorList>
            <person name="Jerlstrom-Hultqvist J."/>
            <person name="Cepicka I."/>
            <person name="Gallot-Lavallee L."/>
            <person name="Salas-Leiva D."/>
            <person name="Curtis B.A."/>
            <person name="Zahonova K."/>
            <person name="Pipaliya S."/>
            <person name="Dacks J."/>
            <person name="Roger A.J."/>
        </authorList>
    </citation>
    <scope>NUCLEOTIDE SEQUENCE</scope>
    <source>
        <strain evidence="8">Busselton2</strain>
    </source>
</reference>
<dbReference type="GO" id="GO:0003925">
    <property type="term" value="F:G protein activity"/>
    <property type="evidence" value="ECO:0007669"/>
    <property type="project" value="UniProtKB-EC"/>
</dbReference>
<comment type="subcellular location">
    <subcellularLocation>
        <location evidence="1">Cell membrane</location>
    </subcellularLocation>
</comment>
<dbReference type="PRINTS" id="PR00449">
    <property type="entry name" value="RASTRNSFRMNG"/>
</dbReference>